<proteinExistence type="predicted"/>
<feature type="domain" description="DUF4174" evidence="4">
    <location>
        <begin position="64"/>
        <end position="165"/>
    </location>
</feature>
<dbReference type="STRING" id="1123069.ruthe_01431"/>
<evidence type="ECO:0000256" key="1">
    <source>
        <dbReference type="ARBA" id="ARBA00022729"/>
    </source>
</evidence>
<accession>S9SJW3</accession>
<dbReference type="InterPro" id="IPR025232">
    <property type="entry name" value="DUF4174"/>
</dbReference>
<feature type="region of interest" description="Disordered" evidence="2">
    <location>
        <begin position="24"/>
        <end position="45"/>
    </location>
</feature>
<feature type="chain" id="PRO_5004556582" description="DUF4174 domain-containing protein" evidence="3">
    <location>
        <begin position="19"/>
        <end position="173"/>
    </location>
</feature>
<protein>
    <recommendedName>
        <fullName evidence="4">DUF4174 domain-containing protein</fullName>
    </recommendedName>
</protein>
<name>S9SJW3_9RHOB</name>
<organism evidence="5 6">
    <name type="scientific">Rubellimicrobium thermophilum DSM 16684</name>
    <dbReference type="NCBI Taxonomy" id="1123069"/>
    <lineage>
        <taxon>Bacteria</taxon>
        <taxon>Pseudomonadati</taxon>
        <taxon>Pseudomonadota</taxon>
        <taxon>Alphaproteobacteria</taxon>
        <taxon>Rhodobacterales</taxon>
        <taxon>Roseobacteraceae</taxon>
        <taxon>Rubellimicrobium</taxon>
    </lineage>
</organism>
<feature type="signal peptide" evidence="3">
    <location>
        <begin position="1"/>
        <end position="18"/>
    </location>
</feature>
<evidence type="ECO:0000313" key="6">
    <source>
        <dbReference type="Proteomes" id="UP000015346"/>
    </source>
</evidence>
<dbReference type="HOGENOM" id="CLU_100965_0_0_5"/>
<dbReference type="AlphaFoldDB" id="S9SJW3"/>
<dbReference type="Proteomes" id="UP000015346">
    <property type="component" value="Unassembled WGS sequence"/>
</dbReference>
<evidence type="ECO:0000256" key="2">
    <source>
        <dbReference type="SAM" id="MobiDB-lite"/>
    </source>
</evidence>
<evidence type="ECO:0000259" key="4">
    <source>
        <dbReference type="Pfam" id="PF13778"/>
    </source>
</evidence>
<comment type="caution">
    <text evidence="5">The sequence shown here is derived from an EMBL/GenBank/DDBJ whole genome shotgun (WGS) entry which is preliminary data.</text>
</comment>
<gene>
    <name evidence="5" type="ORF">ruthe_01431</name>
</gene>
<keyword evidence="1 3" id="KW-0732">Signal</keyword>
<sequence length="173" mass="18870">MTRTLALALVLAASAALAQDAPPAATAASDAPPVDAAEEAAAPDPVARWSADRTVLLDAAAVTLADFEYLARPLVIFADSPRQPQFIEQMRLIEDDLPTLGLRDVAIIVDSDPDARSEPRQALRPRGFALVLLDKDGRVLLRRPAPITVREIARTIDRSPLRQEEIRYRSSDR</sequence>
<evidence type="ECO:0000313" key="5">
    <source>
        <dbReference type="EMBL" id="EPX86614.1"/>
    </source>
</evidence>
<dbReference type="OrthoDB" id="7362103at2"/>
<reference evidence="5 6" key="1">
    <citation type="journal article" date="2013" name="Stand. Genomic Sci.">
        <title>Genome sequence of the reddish-pigmented Rubellimicrobium thermophilum type strain (DSM 16684(T)), a member of the Roseobacter clade.</title>
        <authorList>
            <person name="Fiebig A."/>
            <person name="Riedel T."/>
            <person name="Gronow S."/>
            <person name="Petersen J."/>
            <person name="Klenk H.P."/>
            <person name="Goker M."/>
        </authorList>
    </citation>
    <scope>NUCLEOTIDE SEQUENCE [LARGE SCALE GENOMIC DNA]</scope>
    <source>
        <strain evidence="5 6">DSM 16684</strain>
    </source>
</reference>
<dbReference type="EMBL" id="AOLV01000010">
    <property type="protein sequence ID" value="EPX86614.1"/>
    <property type="molecule type" value="Genomic_DNA"/>
</dbReference>
<dbReference type="RefSeq" id="WP_021097522.1">
    <property type="nucleotide sequence ID" value="NZ_KE557320.1"/>
</dbReference>
<dbReference type="Pfam" id="PF13778">
    <property type="entry name" value="DUF4174"/>
    <property type="match status" value="1"/>
</dbReference>
<evidence type="ECO:0000256" key="3">
    <source>
        <dbReference type="SAM" id="SignalP"/>
    </source>
</evidence>
<keyword evidence="6" id="KW-1185">Reference proteome</keyword>